<keyword evidence="2" id="KW-0808">Transferase</keyword>
<dbReference type="PANTHER" id="PTHR43685:SF2">
    <property type="entry name" value="GLYCOSYLTRANSFERASE 2-LIKE DOMAIN-CONTAINING PROTEIN"/>
    <property type="match status" value="1"/>
</dbReference>
<name>A0A3E0EUL8_9FLAO</name>
<protein>
    <submittedName>
        <fullName evidence="2">Glycosyltransferase involved in cell wall biosynthesis</fullName>
    </submittedName>
</protein>
<organism evidence="2 3">
    <name type="scientific">Flavobacterium aquicola</name>
    <dbReference type="NCBI Taxonomy" id="1682742"/>
    <lineage>
        <taxon>Bacteria</taxon>
        <taxon>Pseudomonadati</taxon>
        <taxon>Bacteroidota</taxon>
        <taxon>Flavobacteriia</taxon>
        <taxon>Flavobacteriales</taxon>
        <taxon>Flavobacteriaceae</taxon>
        <taxon>Flavobacterium</taxon>
    </lineage>
</organism>
<dbReference type="InterPro" id="IPR050834">
    <property type="entry name" value="Glycosyltransf_2"/>
</dbReference>
<evidence type="ECO:0000313" key="2">
    <source>
        <dbReference type="EMBL" id="REH01892.1"/>
    </source>
</evidence>
<accession>A0A3E0EUL8</accession>
<dbReference type="Proteomes" id="UP000257136">
    <property type="component" value="Unassembled WGS sequence"/>
</dbReference>
<dbReference type="InterPro" id="IPR029044">
    <property type="entry name" value="Nucleotide-diphossugar_trans"/>
</dbReference>
<feature type="domain" description="Glycosyltransferase 2-like" evidence="1">
    <location>
        <begin position="5"/>
        <end position="160"/>
    </location>
</feature>
<dbReference type="SUPFAM" id="SSF53448">
    <property type="entry name" value="Nucleotide-diphospho-sugar transferases"/>
    <property type="match status" value="1"/>
</dbReference>
<keyword evidence="3" id="KW-1185">Reference proteome</keyword>
<dbReference type="Gene3D" id="3.90.550.10">
    <property type="entry name" value="Spore Coat Polysaccharide Biosynthesis Protein SpsA, Chain A"/>
    <property type="match status" value="1"/>
</dbReference>
<gene>
    <name evidence="2" type="ORF">C8P67_101376</name>
</gene>
<proteinExistence type="predicted"/>
<sequence length="347" mass="40150">MMGISVIVCCYNSVNRLKPTIEHLLNQVGIDKDQWEVIVIDNASTDDTFEFARNLWENGKRENSPNFRILKELTPGKSAALLCGIENSVFDYSLICDDDNWLSEKYLYEALTLIKEDVNIGVIGAYGIPVFEGQEPPCFWENQYHTLALGAQYLEEGDITNTRKVVYSAGMILNKNAFLELKNKYQFEFQTTGRIGTSLISGEDHELCLALIMIGYKISWTKKLQFHHYIPRSRTEINYYKKLFLGFGLSSPLLIGYDLDKIKPINFKNDYRYISLRNIKNIISVYVKIIYQKKILQKSEYQILDLTQELYTNLGSLKTTIRVKNNKRDSFLDTRLFALNAQYRPSN</sequence>
<dbReference type="PANTHER" id="PTHR43685">
    <property type="entry name" value="GLYCOSYLTRANSFERASE"/>
    <property type="match status" value="1"/>
</dbReference>
<dbReference type="GO" id="GO:0016740">
    <property type="term" value="F:transferase activity"/>
    <property type="evidence" value="ECO:0007669"/>
    <property type="project" value="UniProtKB-KW"/>
</dbReference>
<dbReference type="CDD" id="cd00761">
    <property type="entry name" value="Glyco_tranf_GTA_type"/>
    <property type="match status" value="1"/>
</dbReference>
<reference evidence="2 3" key="1">
    <citation type="submission" date="2018-08" db="EMBL/GenBank/DDBJ databases">
        <title>Genomic Encyclopedia of Archaeal and Bacterial Type Strains, Phase II (KMG-II): from individual species to whole genera.</title>
        <authorList>
            <person name="Goeker M."/>
        </authorList>
    </citation>
    <scope>NUCLEOTIDE SEQUENCE [LARGE SCALE GENOMIC DNA]</scope>
    <source>
        <strain evidence="2 3">DSM 100880</strain>
    </source>
</reference>
<dbReference type="RefSeq" id="WP_115809763.1">
    <property type="nucleotide sequence ID" value="NZ_QUNI01000001.1"/>
</dbReference>
<dbReference type="AlphaFoldDB" id="A0A3E0EUL8"/>
<evidence type="ECO:0000313" key="3">
    <source>
        <dbReference type="Proteomes" id="UP000257136"/>
    </source>
</evidence>
<evidence type="ECO:0000259" key="1">
    <source>
        <dbReference type="Pfam" id="PF00535"/>
    </source>
</evidence>
<dbReference type="EMBL" id="QUNI01000001">
    <property type="protein sequence ID" value="REH01892.1"/>
    <property type="molecule type" value="Genomic_DNA"/>
</dbReference>
<dbReference type="Pfam" id="PF00535">
    <property type="entry name" value="Glycos_transf_2"/>
    <property type="match status" value="1"/>
</dbReference>
<dbReference type="InterPro" id="IPR001173">
    <property type="entry name" value="Glyco_trans_2-like"/>
</dbReference>
<dbReference type="OrthoDB" id="786280at2"/>
<comment type="caution">
    <text evidence="2">The sequence shown here is derived from an EMBL/GenBank/DDBJ whole genome shotgun (WGS) entry which is preliminary data.</text>
</comment>